<proteinExistence type="predicted"/>
<keyword evidence="1" id="KW-1133">Transmembrane helix</keyword>
<reference evidence="2 3" key="1">
    <citation type="submission" date="2024-09" db="EMBL/GenBank/DDBJ databases">
        <authorList>
            <person name="Sun Q."/>
            <person name="Mori K."/>
        </authorList>
    </citation>
    <scope>NUCLEOTIDE SEQUENCE [LARGE SCALE GENOMIC DNA]</scope>
    <source>
        <strain evidence="2 3">CECT 8726</strain>
    </source>
</reference>
<feature type="transmembrane region" description="Helical" evidence="1">
    <location>
        <begin position="21"/>
        <end position="41"/>
    </location>
</feature>
<gene>
    <name evidence="2" type="ORF">ACFFUT_01000</name>
</gene>
<keyword evidence="3" id="KW-1185">Reference proteome</keyword>
<evidence type="ECO:0008006" key="4">
    <source>
        <dbReference type="Google" id="ProtNLM"/>
    </source>
</evidence>
<comment type="caution">
    <text evidence="2">The sequence shown here is derived from an EMBL/GenBank/DDBJ whole genome shotgun (WGS) entry which is preliminary data.</text>
</comment>
<dbReference type="Proteomes" id="UP001589683">
    <property type="component" value="Unassembled WGS sequence"/>
</dbReference>
<name>A0ABV5JA80_9RHOB</name>
<keyword evidence="1" id="KW-0812">Transmembrane</keyword>
<dbReference type="RefSeq" id="WP_213887734.1">
    <property type="nucleotide sequence ID" value="NZ_JAGFNU010000001.1"/>
</dbReference>
<organism evidence="2 3">
    <name type="scientific">Pseudohalocynthiibacter aestuariivivens</name>
    <dbReference type="NCBI Taxonomy" id="1591409"/>
    <lineage>
        <taxon>Bacteria</taxon>
        <taxon>Pseudomonadati</taxon>
        <taxon>Pseudomonadota</taxon>
        <taxon>Alphaproteobacteria</taxon>
        <taxon>Rhodobacterales</taxon>
        <taxon>Paracoccaceae</taxon>
        <taxon>Pseudohalocynthiibacter</taxon>
    </lineage>
</organism>
<evidence type="ECO:0000313" key="2">
    <source>
        <dbReference type="EMBL" id="MFB9230359.1"/>
    </source>
</evidence>
<keyword evidence="1" id="KW-0472">Membrane</keyword>
<accession>A0ABV5JA80</accession>
<evidence type="ECO:0000256" key="1">
    <source>
        <dbReference type="SAM" id="Phobius"/>
    </source>
</evidence>
<evidence type="ECO:0000313" key="3">
    <source>
        <dbReference type="Proteomes" id="UP001589683"/>
    </source>
</evidence>
<dbReference type="EMBL" id="JBHMEA010000007">
    <property type="protein sequence ID" value="MFB9230359.1"/>
    <property type="molecule type" value="Genomic_DNA"/>
</dbReference>
<protein>
    <recommendedName>
        <fullName evidence="4">DUF2147 domain-containing protein</fullName>
    </recommendedName>
</protein>
<sequence length="166" mass="18069">MKTNRLTTQGQKPGANFFGQRFFVFVVLAVSIFLGQTFSAMAGRDANSTANWIEICGDGGSYLVQVDGGSEAPAPECAHCSICLVPGTDGFALQTPELNSTNFIGFRIVHFSDSGATVPAGSEHYWSSCRGPPIRSAEYKMTLTSSLFFREINEKVTRITWVSPWV</sequence>